<proteinExistence type="inferred from homology"/>
<evidence type="ECO:0000256" key="2">
    <source>
        <dbReference type="ARBA" id="ARBA00022448"/>
    </source>
</evidence>
<comment type="caution">
    <text evidence="4">The sequence shown here is derived from an EMBL/GenBank/DDBJ whole genome shotgun (WGS) entry which is preliminary data.</text>
</comment>
<accession>A0A645CN96</accession>
<dbReference type="Gene3D" id="3.40.50.10580">
    <property type="entry name" value="ATPase, V1 complex, subunit F"/>
    <property type="match status" value="1"/>
</dbReference>
<gene>
    <name evidence="4" type="primary">ntpG_9</name>
    <name evidence="4" type="ORF">SDC9_125531</name>
</gene>
<reference evidence="4" key="1">
    <citation type="submission" date="2019-08" db="EMBL/GenBank/DDBJ databases">
        <authorList>
            <person name="Kucharzyk K."/>
            <person name="Murdoch R.W."/>
            <person name="Higgins S."/>
            <person name="Loffler F."/>
        </authorList>
    </citation>
    <scope>NUCLEOTIDE SEQUENCE</scope>
</reference>
<dbReference type="InterPro" id="IPR036906">
    <property type="entry name" value="ATPase_V1_fsu_sf"/>
</dbReference>
<dbReference type="InterPro" id="IPR008218">
    <property type="entry name" value="ATPase_V1-cplx_f_g_su"/>
</dbReference>
<comment type="similarity">
    <text evidence="1">Belongs to the V-ATPase F subunit family.</text>
</comment>
<keyword evidence="3" id="KW-0406">Ion transport</keyword>
<protein>
    <submittedName>
        <fullName evidence="4">V-type sodium ATPase subunit G</fullName>
    </submittedName>
</protein>
<evidence type="ECO:0000313" key="4">
    <source>
        <dbReference type="EMBL" id="MPM78520.1"/>
    </source>
</evidence>
<evidence type="ECO:0000256" key="1">
    <source>
        <dbReference type="ARBA" id="ARBA00010148"/>
    </source>
</evidence>
<keyword evidence="2" id="KW-0813">Transport</keyword>
<dbReference type="Pfam" id="PF01990">
    <property type="entry name" value="ATP-synt_F"/>
    <property type="match status" value="1"/>
</dbReference>
<dbReference type="AlphaFoldDB" id="A0A645CN96"/>
<dbReference type="GO" id="GO:0046961">
    <property type="term" value="F:proton-transporting ATPase activity, rotational mechanism"/>
    <property type="evidence" value="ECO:0007669"/>
    <property type="project" value="InterPro"/>
</dbReference>
<dbReference type="SUPFAM" id="SSF159468">
    <property type="entry name" value="AtpF-like"/>
    <property type="match status" value="1"/>
</dbReference>
<name>A0A645CN96_9ZZZZ</name>
<dbReference type="NCBIfam" id="NF002384">
    <property type="entry name" value="PRK01395.1"/>
    <property type="match status" value="1"/>
</dbReference>
<dbReference type="EMBL" id="VSSQ01028701">
    <property type="protein sequence ID" value="MPM78520.1"/>
    <property type="molecule type" value="Genomic_DNA"/>
</dbReference>
<organism evidence="4">
    <name type="scientific">bioreactor metagenome</name>
    <dbReference type="NCBI Taxonomy" id="1076179"/>
    <lineage>
        <taxon>unclassified sequences</taxon>
        <taxon>metagenomes</taxon>
        <taxon>ecological metagenomes</taxon>
    </lineage>
</organism>
<evidence type="ECO:0000256" key="3">
    <source>
        <dbReference type="ARBA" id="ARBA00023065"/>
    </source>
</evidence>
<sequence length="105" mass="11371">MAKIGVIGDKDSILLFQAVGLDVFFEDDGERANRTLHRLAREGYAAVFVTEKLYPACAETIQEYQASAYPAIIPIPDNQGSRGVGAEALRKNVEKAVGMDILANS</sequence>